<feature type="compositionally biased region" description="Low complexity" evidence="9">
    <location>
        <begin position="213"/>
        <end position="225"/>
    </location>
</feature>
<dbReference type="InterPro" id="IPR001005">
    <property type="entry name" value="SANT/Myb"/>
</dbReference>
<dbReference type="FunFam" id="1.10.10.60:FF:000009">
    <property type="entry name" value="transcription factor MYB1R1"/>
    <property type="match status" value="1"/>
</dbReference>
<keyword evidence="4" id="KW-0010">Activator</keyword>
<dbReference type="Pfam" id="PF00249">
    <property type="entry name" value="Myb_DNA-binding"/>
    <property type="match status" value="2"/>
</dbReference>
<dbReference type="PANTHER" id="PTHR44042:SF41">
    <property type="entry name" value="DUPLICATED HOMEODOMAIN-LIKE SUPERFAMILY PROTEIN-RELATED"/>
    <property type="match status" value="1"/>
</dbReference>
<evidence type="ECO:0000256" key="5">
    <source>
        <dbReference type="ARBA" id="ARBA00023163"/>
    </source>
</evidence>
<dbReference type="PROSITE" id="PS51294">
    <property type="entry name" value="HTH_MYB"/>
    <property type="match status" value="1"/>
</dbReference>
<feature type="domain" description="Myb-like" evidence="10">
    <location>
        <begin position="130"/>
        <end position="182"/>
    </location>
</feature>
<dbReference type="SUPFAM" id="SSF46689">
    <property type="entry name" value="Homeodomain-like"/>
    <property type="match status" value="2"/>
</dbReference>
<accession>A0A833VUM4</accession>
<dbReference type="SMART" id="SM00717">
    <property type="entry name" value="SANT"/>
    <property type="match status" value="2"/>
</dbReference>
<evidence type="ECO:0000256" key="2">
    <source>
        <dbReference type="ARBA" id="ARBA00023015"/>
    </source>
</evidence>
<keyword evidence="3" id="KW-0238">DNA-binding</keyword>
<feature type="domain" description="HTH myb-type" evidence="12">
    <location>
        <begin position="130"/>
        <end position="186"/>
    </location>
</feature>
<dbReference type="Proteomes" id="UP000623129">
    <property type="component" value="Unassembled WGS sequence"/>
</dbReference>
<sequence length="292" mass="32872">MMKESWMEVLPPGRTHFSNQSWLAPQRRNSMAWTPEENKAFEDALARYERDTPNRWEKVAALIPGKTVGDVVAHYKELESDVSYIEMGLVPFPQYYNSSSGGFTLDWESQGFKPGYCVGGKRGGSRGAEQERKKGVPWTEEEHKRFLLGLKKYGRGDWRNISRNYVTSRTPTQVASHAQKYFIRLNSGGKDKRRSSIHDITTVNLPDDERDQSPSAPSVTSQSSTAAIGVSDHFSVIVDSKQPNEGIGVFKPQQFVQQSPYGISSYGIKSEPNNSYGAMLLQMQSHHLLPHV</sequence>
<dbReference type="AlphaFoldDB" id="A0A833VUM4"/>
<evidence type="ECO:0000259" key="10">
    <source>
        <dbReference type="PROSITE" id="PS50090"/>
    </source>
</evidence>
<dbReference type="InterPro" id="IPR006447">
    <property type="entry name" value="Myb_dom_plants"/>
</dbReference>
<dbReference type="InterPro" id="IPR017930">
    <property type="entry name" value="Myb_dom"/>
</dbReference>
<dbReference type="Gene3D" id="1.10.10.60">
    <property type="entry name" value="Homeodomain-like"/>
    <property type="match status" value="2"/>
</dbReference>
<feature type="region of interest" description="Disordered" evidence="9">
    <location>
        <begin position="189"/>
        <end position="225"/>
    </location>
</feature>
<keyword evidence="2" id="KW-0805">Transcription regulation</keyword>
<dbReference type="PANTHER" id="PTHR44042">
    <property type="entry name" value="DUPLICATED HOMEODOMAIN-LIKE SUPERFAMILY PROTEIN-RELATED"/>
    <property type="match status" value="1"/>
</dbReference>
<dbReference type="InterPro" id="IPR009057">
    <property type="entry name" value="Homeodomain-like_sf"/>
</dbReference>
<evidence type="ECO:0000259" key="11">
    <source>
        <dbReference type="PROSITE" id="PS51293"/>
    </source>
</evidence>
<comment type="subcellular location">
    <subcellularLocation>
        <location evidence="1">Nucleus</location>
    </subcellularLocation>
</comment>
<keyword evidence="6" id="KW-0539">Nucleus</keyword>
<protein>
    <recommendedName>
        <fullName evidence="7">Transcription factor MYBS1</fullName>
    </recommendedName>
    <alternativeName>
        <fullName evidence="8">Myb-related protein S1</fullName>
    </alternativeName>
</protein>
<reference evidence="13" key="1">
    <citation type="submission" date="2020-01" db="EMBL/GenBank/DDBJ databases">
        <title>Genome sequence of Kobresia littledalei, the first chromosome-level genome in the family Cyperaceae.</title>
        <authorList>
            <person name="Qu G."/>
        </authorList>
    </citation>
    <scope>NUCLEOTIDE SEQUENCE</scope>
    <source>
        <strain evidence="13">C.B.Clarke</strain>
        <tissue evidence="13">Leaf</tissue>
    </source>
</reference>
<dbReference type="CDD" id="cd00167">
    <property type="entry name" value="SANT"/>
    <property type="match status" value="2"/>
</dbReference>
<evidence type="ECO:0000256" key="4">
    <source>
        <dbReference type="ARBA" id="ARBA00023159"/>
    </source>
</evidence>
<evidence type="ECO:0000313" key="14">
    <source>
        <dbReference type="Proteomes" id="UP000623129"/>
    </source>
</evidence>
<dbReference type="InterPro" id="IPR017884">
    <property type="entry name" value="SANT_dom"/>
</dbReference>
<dbReference type="EMBL" id="SWLB01000009">
    <property type="protein sequence ID" value="KAF3334109.1"/>
    <property type="molecule type" value="Genomic_DNA"/>
</dbReference>
<dbReference type="NCBIfam" id="TIGR01557">
    <property type="entry name" value="myb_SHAQKYF"/>
    <property type="match status" value="1"/>
</dbReference>
<evidence type="ECO:0000256" key="9">
    <source>
        <dbReference type="SAM" id="MobiDB-lite"/>
    </source>
</evidence>
<feature type="domain" description="SANT" evidence="11">
    <location>
        <begin position="138"/>
        <end position="186"/>
    </location>
</feature>
<evidence type="ECO:0000256" key="1">
    <source>
        <dbReference type="ARBA" id="ARBA00004123"/>
    </source>
</evidence>
<dbReference type="GO" id="GO:0003677">
    <property type="term" value="F:DNA binding"/>
    <property type="evidence" value="ECO:0007669"/>
    <property type="project" value="UniProtKB-KW"/>
</dbReference>
<proteinExistence type="predicted"/>
<feature type="domain" description="Myb-like" evidence="10">
    <location>
        <begin position="25"/>
        <end position="79"/>
    </location>
</feature>
<dbReference type="FunFam" id="1.10.10.60:FF:000154">
    <property type="entry name" value="Transcription factor SRM1"/>
    <property type="match status" value="1"/>
</dbReference>
<evidence type="ECO:0000259" key="12">
    <source>
        <dbReference type="PROSITE" id="PS51294"/>
    </source>
</evidence>
<organism evidence="13 14">
    <name type="scientific">Carex littledalei</name>
    <dbReference type="NCBI Taxonomy" id="544730"/>
    <lineage>
        <taxon>Eukaryota</taxon>
        <taxon>Viridiplantae</taxon>
        <taxon>Streptophyta</taxon>
        <taxon>Embryophyta</taxon>
        <taxon>Tracheophyta</taxon>
        <taxon>Spermatophyta</taxon>
        <taxon>Magnoliopsida</taxon>
        <taxon>Liliopsida</taxon>
        <taxon>Poales</taxon>
        <taxon>Cyperaceae</taxon>
        <taxon>Cyperoideae</taxon>
        <taxon>Cariceae</taxon>
        <taxon>Carex</taxon>
        <taxon>Carex subgen. Euthyceras</taxon>
    </lineage>
</organism>
<dbReference type="GO" id="GO:0009744">
    <property type="term" value="P:response to sucrose"/>
    <property type="evidence" value="ECO:0007669"/>
    <property type="project" value="UniProtKB-ARBA"/>
</dbReference>
<dbReference type="GO" id="GO:0003700">
    <property type="term" value="F:DNA-binding transcription factor activity"/>
    <property type="evidence" value="ECO:0007669"/>
    <property type="project" value="UniProtKB-ARBA"/>
</dbReference>
<evidence type="ECO:0000256" key="8">
    <source>
        <dbReference type="ARBA" id="ARBA00076145"/>
    </source>
</evidence>
<feature type="domain" description="SANT" evidence="11">
    <location>
        <begin position="30"/>
        <end position="83"/>
    </location>
</feature>
<evidence type="ECO:0000256" key="6">
    <source>
        <dbReference type="ARBA" id="ARBA00023242"/>
    </source>
</evidence>
<gene>
    <name evidence="13" type="ORF">FCM35_KLT20713</name>
</gene>
<dbReference type="PROSITE" id="PS51293">
    <property type="entry name" value="SANT"/>
    <property type="match status" value="2"/>
</dbReference>
<evidence type="ECO:0000256" key="7">
    <source>
        <dbReference type="ARBA" id="ARBA00068153"/>
    </source>
</evidence>
<dbReference type="GO" id="GO:0009739">
    <property type="term" value="P:response to gibberellin"/>
    <property type="evidence" value="ECO:0007669"/>
    <property type="project" value="UniProtKB-ARBA"/>
</dbReference>
<dbReference type="PROSITE" id="PS50090">
    <property type="entry name" value="MYB_LIKE"/>
    <property type="match status" value="2"/>
</dbReference>
<dbReference type="GO" id="GO:0005634">
    <property type="term" value="C:nucleus"/>
    <property type="evidence" value="ECO:0007669"/>
    <property type="project" value="UniProtKB-SubCell"/>
</dbReference>
<keyword evidence="5" id="KW-0804">Transcription</keyword>
<evidence type="ECO:0000313" key="13">
    <source>
        <dbReference type="EMBL" id="KAF3334109.1"/>
    </source>
</evidence>
<keyword evidence="14" id="KW-1185">Reference proteome</keyword>
<evidence type="ECO:0000256" key="3">
    <source>
        <dbReference type="ARBA" id="ARBA00023125"/>
    </source>
</evidence>
<dbReference type="OrthoDB" id="118550at2759"/>
<comment type="caution">
    <text evidence="13">The sequence shown here is derived from an EMBL/GenBank/DDBJ whole genome shotgun (WGS) entry which is preliminary data.</text>
</comment>
<name>A0A833VUM4_9POAL</name>